<dbReference type="Gene3D" id="3.90.580.10">
    <property type="entry name" value="Zinc finger, CHC2-type domain"/>
    <property type="match status" value="1"/>
</dbReference>
<dbReference type="Pfam" id="PF01807">
    <property type="entry name" value="Zn_ribbon_DnaG"/>
    <property type="match status" value="1"/>
</dbReference>
<dbReference type="GO" id="GO:0003899">
    <property type="term" value="F:DNA-directed RNA polymerase activity"/>
    <property type="evidence" value="ECO:0007669"/>
    <property type="project" value="InterPro"/>
</dbReference>
<dbReference type="GO" id="GO:0005737">
    <property type="term" value="C:cytoplasm"/>
    <property type="evidence" value="ECO:0007669"/>
    <property type="project" value="TreeGrafter"/>
</dbReference>
<evidence type="ECO:0000313" key="5">
    <source>
        <dbReference type="EMBL" id="NDU95799.1"/>
    </source>
</evidence>
<dbReference type="RefSeq" id="WP_163948509.1">
    <property type="nucleotide sequence ID" value="NZ_JAAFZH010000004.1"/>
</dbReference>
<dbReference type="GO" id="GO:0003677">
    <property type="term" value="F:DNA binding"/>
    <property type="evidence" value="ECO:0007669"/>
    <property type="project" value="InterPro"/>
</dbReference>
<dbReference type="InterPro" id="IPR034154">
    <property type="entry name" value="TOPRIM_DnaG/twinkle"/>
</dbReference>
<dbReference type="GO" id="GO:0006269">
    <property type="term" value="P:DNA replication, synthesis of primer"/>
    <property type="evidence" value="ECO:0007669"/>
    <property type="project" value="TreeGrafter"/>
</dbReference>
<keyword evidence="6" id="KW-1185">Reference proteome</keyword>
<dbReference type="PANTHER" id="PTHR30313:SF2">
    <property type="entry name" value="DNA PRIMASE"/>
    <property type="match status" value="1"/>
</dbReference>
<dbReference type="SUPFAM" id="SSF57783">
    <property type="entry name" value="Zinc beta-ribbon"/>
    <property type="match status" value="1"/>
</dbReference>
<reference evidence="5 6" key="1">
    <citation type="submission" date="2020-02" db="EMBL/GenBank/DDBJ databases">
        <title>Draft genome sequence of two Spirosoma agri KCTC 52727 and Spirosoma terrae KCTC 52035.</title>
        <authorList>
            <person name="Rojas J."/>
            <person name="Ambika Manirajan B."/>
            <person name="Suarez C."/>
            <person name="Ratering S."/>
            <person name="Schnell S."/>
        </authorList>
    </citation>
    <scope>NUCLEOTIDE SEQUENCE [LARGE SCALE GENOMIC DNA]</scope>
    <source>
        <strain evidence="5 6">KCTC 52035</strain>
    </source>
</reference>
<dbReference type="PANTHER" id="PTHR30313">
    <property type="entry name" value="DNA PRIMASE"/>
    <property type="match status" value="1"/>
</dbReference>
<dbReference type="Proteomes" id="UP000474175">
    <property type="component" value="Unassembled WGS sequence"/>
</dbReference>
<dbReference type="SMART" id="SM00400">
    <property type="entry name" value="ZnF_CHCC"/>
    <property type="match status" value="1"/>
</dbReference>
<dbReference type="InterPro" id="IPR050219">
    <property type="entry name" value="DnaG_primase"/>
</dbReference>
<keyword evidence="1" id="KW-0479">Metal-binding</keyword>
<feature type="domain" description="Zinc finger CHC2-type" evidence="4">
    <location>
        <begin position="39"/>
        <end position="89"/>
    </location>
</feature>
<proteinExistence type="predicted"/>
<dbReference type="EMBL" id="JAAFZH010000004">
    <property type="protein sequence ID" value="NDU95799.1"/>
    <property type="molecule type" value="Genomic_DNA"/>
</dbReference>
<dbReference type="CDD" id="cd01029">
    <property type="entry name" value="TOPRIM_primases"/>
    <property type="match status" value="1"/>
</dbReference>
<evidence type="ECO:0000256" key="1">
    <source>
        <dbReference type="ARBA" id="ARBA00022723"/>
    </source>
</evidence>
<organism evidence="5 6">
    <name type="scientific">Spirosoma terrae</name>
    <dbReference type="NCBI Taxonomy" id="1968276"/>
    <lineage>
        <taxon>Bacteria</taxon>
        <taxon>Pseudomonadati</taxon>
        <taxon>Bacteroidota</taxon>
        <taxon>Cytophagia</taxon>
        <taxon>Cytophagales</taxon>
        <taxon>Cytophagaceae</taxon>
        <taxon>Spirosoma</taxon>
    </lineage>
</organism>
<dbReference type="Pfam" id="PF13155">
    <property type="entry name" value="Toprim_2"/>
    <property type="match status" value="1"/>
</dbReference>
<keyword evidence="2" id="KW-0863">Zinc-finger</keyword>
<dbReference type="InterPro" id="IPR036977">
    <property type="entry name" value="DNA_primase_Znf_CHC2"/>
</dbReference>
<protein>
    <submittedName>
        <fullName evidence="5">Mobilization protein</fullName>
    </submittedName>
</protein>
<evidence type="ECO:0000313" key="6">
    <source>
        <dbReference type="Proteomes" id="UP000474175"/>
    </source>
</evidence>
<dbReference type="Gene3D" id="3.40.1360.10">
    <property type="match status" value="1"/>
</dbReference>
<evidence type="ECO:0000259" key="4">
    <source>
        <dbReference type="SMART" id="SM00400"/>
    </source>
</evidence>
<dbReference type="SUPFAM" id="SSF56731">
    <property type="entry name" value="DNA primase core"/>
    <property type="match status" value="1"/>
</dbReference>
<name>A0A6L9LGM6_9BACT</name>
<evidence type="ECO:0000256" key="3">
    <source>
        <dbReference type="ARBA" id="ARBA00022833"/>
    </source>
</evidence>
<evidence type="ECO:0000256" key="2">
    <source>
        <dbReference type="ARBA" id="ARBA00022771"/>
    </source>
</evidence>
<comment type="caution">
    <text evidence="5">The sequence shown here is derived from an EMBL/GenBank/DDBJ whole genome shotgun (WGS) entry which is preliminary data.</text>
</comment>
<dbReference type="InterPro" id="IPR002694">
    <property type="entry name" value="Znf_CHC2"/>
</dbReference>
<sequence>MIAPQTIQLAKQVAIADYLAYRGFQPITQRGQRLIYQSPFRQENTPSFSVNTTINRYKDFGSSEAGDDVIRLVERLEGCSFAQAVERLSQFAGLANKPHFSFSGPLKQESTSTEIRSVKLLANPHLIRYVESRQISFPIARRYCQEVYFQQGGKNLFALGFANDKGGYALRNGVGAKRNLGPAGYTTIPASQAATAVNVFEGLFDFLSALEYYRCEAPRLPTLVLNSTTNLESALPILRQYDQISAFLDNDRAGKEALEQLGKLGNKIIDRSRLYANHKDFNAYWLEISTFHTAH</sequence>
<gene>
    <name evidence="5" type="ORF">GK108_13025</name>
</gene>
<dbReference type="AlphaFoldDB" id="A0A6L9LGM6"/>
<dbReference type="GO" id="GO:0008270">
    <property type="term" value="F:zinc ion binding"/>
    <property type="evidence" value="ECO:0007669"/>
    <property type="project" value="UniProtKB-KW"/>
</dbReference>
<keyword evidence="3" id="KW-0862">Zinc</keyword>
<accession>A0A6L9LGM6</accession>